<dbReference type="EMBL" id="JBBPCC010000004">
    <property type="protein sequence ID" value="MEK8128001.1"/>
    <property type="molecule type" value="Genomic_DNA"/>
</dbReference>
<dbReference type="Pfam" id="PF00528">
    <property type="entry name" value="BPD_transp_1"/>
    <property type="match status" value="1"/>
</dbReference>
<feature type="domain" description="ABC transmembrane type-1" evidence="8">
    <location>
        <begin position="67"/>
        <end position="278"/>
    </location>
</feature>
<feature type="transmembrane region" description="Helical" evidence="7">
    <location>
        <begin position="150"/>
        <end position="176"/>
    </location>
</feature>
<dbReference type="SUPFAM" id="SSF161098">
    <property type="entry name" value="MetI-like"/>
    <property type="match status" value="1"/>
</dbReference>
<comment type="subcellular location">
    <subcellularLocation>
        <location evidence="1 7">Cell membrane</location>
        <topology evidence="1 7">Multi-pass membrane protein</topology>
    </subcellularLocation>
</comment>
<dbReference type="InterPro" id="IPR051393">
    <property type="entry name" value="ABC_transporter_permease"/>
</dbReference>
<dbReference type="CDD" id="cd06261">
    <property type="entry name" value="TM_PBP2"/>
    <property type="match status" value="1"/>
</dbReference>
<evidence type="ECO:0000256" key="2">
    <source>
        <dbReference type="ARBA" id="ARBA00022448"/>
    </source>
</evidence>
<evidence type="ECO:0000313" key="9">
    <source>
        <dbReference type="EMBL" id="MEK8128001.1"/>
    </source>
</evidence>
<dbReference type="Proteomes" id="UP001469365">
    <property type="component" value="Unassembled WGS sequence"/>
</dbReference>
<keyword evidence="2 7" id="KW-0813">Transport</keyword>
<feature type="transmembrane region" description="Helical" evidence="7">
    <location>
        <begin position="197"/>
        <end position="218"/>
    </location>
</feature>
<dbReference type="PANTHER" id="PTHR30193">
    <property type="entry name" value="ABC TRANSPORTER PERMEASE PROTEIN"/>
    <property type="match status" value="1"/>
</dbReference>
<dbReference type="InterPro" id="IPR035906">
    <property type="entry name" value="MetI-like_sf"/>
</dbReference>
<keyword evidence="6 7" id="KW-0472">Membrane</keyword>
<feature type="transmembrane region" description="Helical" evidence="7">
    <location>
        <begin position="71"/>
        <end position="92"/>
    </location>
</feature>
<sequence>MIKRETGTGLLLLSPGLILYIGFMIVPTLTCLYYSLYDWDGFSERYGFVGLGNYARALTDHNFLQSIEFTLIYTLLTAVLINVLGLGFALMLNRQGWLTRIYRSIFFFPLLLSAVVVGFLWQTILNYNGVLNAILPKIGLTEVEFFSDRYTAMMTLAGITIWHSLGFVIVLYLAGLQGVPRDLMEASLIDGATKRQMFWNVTFPMLAPSTTMNIIFAITGGMKEYDKIATVTRGGPAGRTESMAYRVVNEAFVSNHFSYASSLAMYMLLMVMVISISCTLYLRRREERIL</sequence>
<keyword evidence="10" id="KW-1185">Reference proteome</keyword>
<dbReference type="PROSITE" id="PS50928">
    <property type="entry name" value="ABC_TM1"/>
    <property type="match status" value="1"/>
</dbReference>
<evidence type="ECO:0000259" key="8">
    <source>
        <dbReference type="PROSITE" id="PS50928"/>
    </source>
</evidence>
<feature type="transmembrane region" description="Helical" evidence="7">
    <location>
        <begin position="12"/>
        <end position="36"/>
    </location>
</feature>
<dbReference type="PANTHER" id="PTHR30193:SF41">
    <property type="entry name" value="DIACETYLCHITOBIOSE UPTAKE SYSTEM PERMEASE PROTEIN NGCF"/>
    <property type="match status" value="1"/>
</dbReference>
<evidence type="ECO:0000256" key="3">
    <source>
        <dbReference type="ARBA" id="ARBA00022475"/>
    </source>
</evidence>
<comment type="caution">
    <text evidence="9">The sequence shown here is derived from an EMBL/GenBank/DDBJ whole genome shotgun (WGS) entry which is preliminary data.</text>
</comment>
<gene>
    <name evidence="9" type="ORF">WMW72_08820</name>
</gene>
<evidence type="ECO:0000313" key="10">
    <source>
        <dbReference type="Proteomes" id="UP001469365"/>
    </source>
</evidence>
<reference evidence="9 10" key="1">
    <citation type="submission" date="2024-04" db="EMBL/GenBank/DDBJ databases">
        <title>draft genome sequnece of Paenibacillus filicis.</title>
        <authorList>
            <person name="Kim D.-U."/>
        </authorList>
    </citation>
    <scope>NUCLEOTIDE SEQUENCE [LARGE SCALE GENOMIC DNA]</scope>
    <source>
        <strain evidence="9 10">KACC14197</strain>
    </source>
</reference>
<dbReference type="InterPro" id="IPR000515">
    <property type="entry name" value="MetI-like"/>
</dbReference>
<comment type="similarity">
    <text evidence="7">Belongs to the binding-protein-dependent transport system permease family.</text>
</comment>
<organism evidence="9 10">
    <name type="scientific">Paenibacillus filicis</name>
    <dbReference type="NCBI Taxonomy" id="669464"/>
    <lineage>
        <taxon>Bacteria</taxon>
        <taxon>Bacillati</taxon>
        <taxon>Bacillota</taxon>
        <taxon>Bacilli</taxon>
        <taxon>Bacillales</taxon>
        <taxon>Paenibacillaceae</taxon>
        <taxon>Paenibacillus</taxon>
    </lineage>
</organism>
<feature type="transmembrane region" description="Helical" evidence="7">
    <location>
        <begin position="104"/>
        <end position="124"/>
    </location>
</feature>
<evidence type="ECO:0000256" key="7">
    <source>
        <dbReference type="RuleBase" id="RU363032"/>
    </source>
</evidence>
<evidence type="ECO:0000256" key="1">
    <source>
        <dbReference type="ARBA" id="ARBA00004651"/>
    </source>
</evidence>
<keyword evidence="4 7" id="KW-0812">Transmembrane</keyword>
<evidence type="ECO:0000256" key="6">
    <source>
        <dbReference type="ARBA" id="ARBA00023136"/>
    </source>
</evidence>
<proteinExistence type="inferred from homology"/>
<dbReference type="RefSeq" id="WP_341415061.1">
    <property type="nucleotide sequence ID" value="NZ_JBBPCC010000004.1"/>
</dbReference>
<accession>A0ABU9DGK5</accession>
<dbReference type="Gene3D" id="1.10.3720.10">
    <property type="entry name" value="MetI-like"/>
    <property type="match status" value="1"/>
</dbReference>
<keyword evidence="5 7" id="KW-1133">Transmembrane helix</keyword>
<evidence type="ECO:0000256" key="5">
    <source>
        <dbReference type="ARBA" id="ARBA00022989"/>
    </source>
</evidence>
<protein>
    <submittedName>
        <fullName evidence="9">Sugar ABC transporter permease</fullName>
    </submittedName>
</protein>
<feature type="transmembrane region" description="Helical" evidence="7">
    <location>
        <begin position="263"/>
        <end position="282"/>
    </location>
</feature>
<keyword evidence="3" id="KW-1003">Cell membrane</keyword>
<name>A0ABU9DGK5_9BACL</name>
<evidence type="ECO:0000256" key="4">
    <source>
        <dbReference type="ARBA" id="ARBA00022692"/>
    </source>
</evidence>